<evidence type="ECO:0000256" key="13">
    <source>
        <dbReference type="SAM" id="MobiDB-lite"/>
    </source>
</evidence>
<dbReference type="Gene3D" id="2.60.200.40">
    <property type="match status" value="1"/>
</dbReference>
<dbReference type="OrthoDB" id="3853857at2759"/>
<comment type="catalytic activity">
    <reaction evidence="9">
        <text>a sphingoid base + ATP = a sphingoid 1-phosphate + ADP + H(+)</text>
        <dbReference type="Rhea" id="RHEA:51496"/>
        <dbReference type="ChEBI" id="CHEBI:15378"/>
        <dbReference type="ChEBI" id="CHEBI:30616"/>
        <dbReference type="ChEBI" id="CHEBI:76941"/>
        <dbReference type="ChEBI" id="CHEBI:84410"/>
        <dbReference type="ChEBI" id="CHEBI:456216"/>
        <dbReference type="EC" id="2.7.1.91"/>
    </reaction>
</comment>
<accession>A0A1G4IUX5</accession>
<evidence type="ECO:0000256" key="5">
    <source>
        <dbReference type="ARBA" id="ARBA00022840"/>
    </source>
</evidence>
<dbReference type="GO" id="GO:0005524">
    <property type="term" value="F:ATP binding"/>
    <property type="evidence" value="ECO:0007669"/>
    <property type="project" value="UniProtKB-KW"/>
</dbReference>
<dbReference type="GO" id="GO:0046512">
    <property type="term" value="P:sphingosine biosynthetic process"/>
    <property type="evidence" value="ECO:0007669"/>
    <property type="project" value="TreeGrafter"/>
</dbReference>
<keyword evidence="2" id="KW-0808">Transferase</keyword>
<dbReference type="FunFam" id="3.40.50.10330:FF:000005">
    <property type="entry name" value="Sphingosine kinase 2"/>
    <property type="match status" value="1"/>
</dbReference>
<dbReference type="STRING" id="1266660.A0A1G4IUX5"/>
<sequence length="560" mass="62262">MRKLKSYMHNYSRAILTDTGVMIKDQQSLSADDVKNSPDVFDAASDPFGDQQESTARSSLESTSLISCVTCLSDNESLSETRGGRSLPANTLIPYAKILHARKVCEVTTELSSYRDDVTSGQDTVPGDPCAELLSSLIEVTIAKPRRQDLVPKKLLLRFGTTLVGEDIVETLMQRSYKYSRPGKSILVLVNPHGGKGQAKKLFLSKVKPILIASNCDVEEVDTTHQGHAMELARTIELDKYDIVACASGDGIPHEVLNGLFQREDRAEAFKKLAITQLPCGSGNAMSLSCHGTLNPTYAALSVVKAPEIRIDLMCCTQESYKNQPRVSFLSQTYGIIAESDINTEFIRWMGPSRFELGVFVNILQRKKYPCELYVKYSAKTKNELRDHYNFHKKKQEGNASGSTIDNTRQEEIEEAQFQLKYSISEEIPEDWEVVDPAVTNNLGIFYSGKMPYIAPNTKFFPAALPCDGSFDLVLTDARTSLTRMAPILLSLDKGSHVLQPEVIHSKVSAYRLIPKMENSVISVDGEKFPFEPLQVEVLPGLCKTLSYNGSYVETDFENM</sequence>
<dbReference type="GO" id="GO:0016020">
    <property type="term" value="C:membrane"/>
    <property type="evidence" value="ECO:0007669"/>
    <property type="project" value="TreeGrafter"/>
</dbReference>
<dbReference type="SUPFAM" id="SSF111331">
    <property type="entry name" value="NAD kinase/diacylglycerol kinase-like"/>
    <property type="match status" value="1"/>
</dbReference>
<evidence type="ECO:0000256" key="3">
    <source>
        <dbReference type="ARBA" id="ARBA00022741"/>
    </source>
</evidence>
<keyword evidence="5" id="KW-0067">ATP-binding</keyword>
<dbReference type="PANTHER" id="PTHR12358">
    <property type="entry name" value="SPHINGOSINE KINASE"/>
    <property type="match status" value="1"/>
</dbReference>
<feature type="region of interest" description="Disordered" evidence="13">
    <location>
        <begin position="29"/>
        <end position="59"/>
    </location>
</feature>
<keyword evidence="8" id="KW-0449">Lipoprotein</keyword>
<protein>
    <recommendedName>
        <fullName evidence="10">sphingosine kinase</fullName>
        <ecNumber evidence="10">2.7.1.91</ecNumber>
    </recommendedName>
</protein>
<keyword evidence="8" id="KW-0564">Palmitate</keyword>
<dbReference type="Gene3D" id="3.40.50.10330">
    <property type="entry name" value="Probable inorganic polyphosphate/atp-NAD kinase, domain 1"/>
    <property type="match status" value="1"/>
</dbReference>
<dbReference type="SMART" id="SM00046">
    <property type="entry name" value="DAGKc"/>
    <property type="match status" value="1"/>
</dbReference>
<evidence type="ECO:0000256" key="10">
    <source>
        <dbReference type="ARBA" id="ARBA00044037"/>
    </source>
</evidence>
<feature type="domain" description="DAGKc" evidence="14">
    <location>
        <begin position="181"/>
        <end position="320"/>
    </location>
</feature>
<keyword evidence="7" id="KW-0472">Membrane</keyword>
<dbReference type="AlphaFoldDB" id="A0A1G4IUX5"/>
<dbReference type="GO" id="GO:0005737">
    <property type="term" value="C:cytoplasm"/>
    <property type="evidence" value="ECO:0007669"/>
    <property type="project" value="TreeGrafter"/>
</dbReference>
<dbReference type="PANTHER" id="PTHR12358:SF31">
    <property type="entry name" value="ACYLGLYCEROL KINASE, MITOCHONDRIAL"/>
    <property type="match status" value="1"/>
</dbReference>
<keyword evidence="3" id="KW-0547">Nucleotide-binding</keyword>
<reference evidence="16" key="1">
    <citation type="submission" date="2016-03" db="EMBL/GenBank/DDBJ databases">
        <authorList>
            <person name="Devillers H."/>
        </authorList>
    </citation>
    <scope>NUCLEOTIDE SEQUENCE [LARGE SCALE GENOMIC DNA]</scope>
</reference>
<dbReference type="EC" id="2.7.1.91" evidence="10"/>
<evidence type="ECO:0000256" key="11">
    <source>
        <dbReference type="ARBA" id="ARBA00052341"/>
    </source>
</evidence>
<dbReference type="Proteomes" id="UP000190274">
    <property type="component" value="Chromosome B"/>
</dbReference>
<evidence type="ECO:0000256" key="7">
    <source>
        <dbReference type="ARBA" id="ARBA00023136"/>
    </source>
</evidence>
<dbReference type="Pfam" id="PF00781">
    <property type="entry name" value="DAGK_cat"/>
    <property type="match status" value="1"/>
</dbReference>
<dbReference type="InterPro" id="IPR017438">
    <property type="entry name" value="ATP-NAD_kinase_N"/>
</dbReference>
<evidence type="ECO:0000313" key="15">
    <source>
        <dbReference type="EMBL" id="SCU80823.1"/>
    </source>
</evidence>
<keyword evidence="4" id="KW-0418">Kinase</keyword>
<dbReference type="InterPro" id="IPR045540">
    <property type="entry name" value="YegS/DAGK_C"/>
</dbReference>
<evidence type="ECO:0000256" key="6">
    <source>
        <dbReference type="ARBA" id="ARBA00022919"/>
    </source>
</evidence>
<dbReference type="InterPro" id="IPR050187">
    <property type="entry name" value="Lipid_Phosphate_FormReg"/>
</dbReference>
<dbReference type="GO" id="GO:0019722">
    <property type="term" value="P:calcium-mediated signaling"/>
    <property type="evidence" value="ECO:0007669"/>
    <property type="project" value="UniProtKB-ARBA"/>
</dbReference>
<organism evidence="15 16">
    <name type="scientific">Lachancea dasiensis</name>
    <dbReference type="NCBI Taxonomy" id="1072105"/>
    <lineage>
        <taxon>Eukaryota</taxon>
        <taxon>Fungi</taxon>
        <taxon>Dikarya</taxon>
        <taxon>Ascomycota</taxon>
        <taxon>Saccharomycotina</taxon>
        <taxon>Saccharomycetes</taxon>
        <taxon>Saccharomycetales</taxon>
        <taxon>Saccharomycetaceae</taxon>
        <taxon>Lachancea</taxon>
    </lineage>
</organism>
<dbReference type="PROSITE" id="PS50146">
    <property type="entry name" value="DAGK"/>
    <property type="match status" value="1"/>
</dbReference>
<evidence type="ECO:0000256" key="4">
    <source>
        <dbReference type="ARBA" id="ARBA00022777"/>
    </source>
</evidence>
<gene>
    <name evidence="15" type="ORF">LADA_0B09736G</name>
</gene>
<evidence type="ECO:0000256" key="1">
    <source>
        <dbReference type="ARBA" id="ARBA00004308"/>
    </source>
</evidence>
<dbReference type="EMBL" id="LT598456">
    <property type="protein sequence ID" value="SCU80823.1"/>
    <property type="molecule type" value="Genomic_DNA"/>
</dbReference>
<dbReference type="Pfam" id="PF19279">
    <property type="entry name" value="YegS_C"/>
    <property type="match status" value="1"/>
</dbReference>
<keyword evidence="16" id="KW-1185">Reference proteome</keyword>
<dbReference type="InterPro" id="IPR001206">
    <property type="entry name" value="Diacylglycerol_kinase_cat_dom"/>
</dbReference>
<evidence type="ECO:0000256" key="9">
    <source>
        <dbReference type="ARBA" id="ARBA00043822"/>
    </source>
</evidence>
<evidence type="ECO:0000256" key="12">
    <source>
        <dbReference type="ARBA" id="ARBA00052914"/>
    </source>
</evidence>
<proteinExistence type="predicted"/>
<dbReference type="GO" id="GO:0012505">
    <property type="term" value="C:endomembrane system"/>
    <property type="evidence" value="ECO:0007669"/>
    <property type="project" value="UniProtKB-SubCell"/>
</dbReference>
<comment type="catalytic activity">
    <reaction evidence="11">
        <text>(4R)-hydroxysphinganine + ATP = (4R)-hydroxysphinganine 1-phosphate + ADP + H(+)</text>
        <dbReference type="Rhea" id="RHEA:33563"/>
        <dbReference type="ChEBI" id="CHEBI:15378"/>
        <dbReference type="ChEBI" id="CHEBI:30616"/>
        <dbReference type="ChEBI" id="CHEBI:64124"/>
        <dbReference type="ChEBI" id="CHEBI:64795"/>
        <dbReference type="ChEBI" id="CHEBI:456216"/>
        <dbReference type="EC" id="2.7.1.91"/>
    </reaction>
    <physiologicalReaction direction="left-to-right" evidence="11">
        <dbReference type="Rhea" id="RHEA:33564"/>
    </physiologicalReaction>
</comment>
<evidence type="ECO:0000256" key="2">
    <source>
        <dbReference type="ARBA" id="ARBA00022679"/>
    </source>
</evidence>
<evidence type="ECO:0000259" key="14">
    <source>
        <dbReference type="PROSITE" id="PS50146"/>
    </source>
</evidence>
<dbReference type="GO" id="GO:0008481">
    <property type="term" value="F:sphingosine kinase activity"/>
    <property type="evidence" value="ECO:0007669"/>
    <property type="project" value="UniProtKB-EC"/>
</dbReference>
<comment type="catalytic activity">
    <reaction evidence="12">
        <text>sphinganine + ATP = sphinganine 1-phosphate + ADP + H(+)</text>
        <dbReference type="Rhea" id="RHEA:15465"/>
        <dbReference type="ChEBI" id="CHEBI:15378"/>
        <dbReference type="ChEBI" id="CHEBI:30616"/>
        <dbReference type="ChEBI" id="CHEBI:57817"/>
        <dbReference type="ChEBI" id="CHEBI:57939"/>
        <dbReference type="ChEBI" id="CHEBI:456216"/>
        <dbReference type="EC" id="2.7.1.91"/>
    </reaction>
    <physiologicalReaction direction="left-to-right" evidence="12">
        <dbReference type="Rhea" id="RHEA:15466"/>
    </physiologicalReaction>
</comment>
<keyword evidence="6" id="KW-0746">Sphingolipid metabolism</keyword>
<evidence type="ECO:0000313" key="16">
    <source>
        <dbReference type="Proteomes" id="UP000190274"/>
    </source>
</evidence>
<keyword evidence="6" id="KW-0443">Lipid metabolism</keyword>
<comment type="subcellular location">
    <subcellularLocation>
        <location evidence="1">Endomembrane system</location>
    </subcellularLocation>
</comment>
<evidence type="ECO:0000256" key="8">
    <source>
        <dbReference type="ARBA" id="ARBA00023139"/>
    </source>
</evidence>
<name>A0A1G4IUX5_9SACH</name>
<dbReference type="InterPro" id="IPR016064">
    <property type="entry name" value="NAD/diacylglycerol_kinase_sf"/>
</dbReference>